<dbReference type="InterPro" id="IPR034768">
    <property type="entry name" value="4FE4S_WBL"/>
</dbReference>
<organism evidence="3 4">
    <name type="scientific">Streptomyces lavendofoliae</name>
    <dbReference type="NCBI Taxonomy" id="67314"/>
    <lineage>
        <taxon>Bacteria</taxon>
        <taxon>Bacillati</taxon>
        <taxon>Actinomycetota</taxon>
        <taxon>Actinomycetes</taxon>
        <taxon>Kitasatosporales</taxon>
        <taxon>Streptomycetaceae</taxon>
        <taxon>Streptomyces</taxon>
    </lineage>
</organism>
<name>A0A918M705_9ACTN</name>
<comment type="caution">
    <text evidence="3">The sequence shown here is derived from an EMBL/GenBank/DDBJ whole genome shotgun (WGS) entry which is preliminary data.</text>
</comment>
<reference evidence="3" key="2">
    <citation type="submission" date="2020-09" db="EMBL/GenBank/DDBJ databases">
        <authorList>
            <person name="Sun Q."/>
            <person name="Ohkuma M."/>
        </authorList>
    </citation>
    <scope>NUCLEOTIDE SEQUENCE</scope>
    <source>
        <strain evidence="3">JCM 4391</strain>
    </source>
</reference>
<feature type="region of interest" description="Disordered" evidence="1">
    <location>
        <begin position="219"/>
        <end position="268"/>
    </location>
</feature>
<evidence type="ECO:0000313" key="3">
    <source>
        <dbReference type="EMBL" id="GGU61970.1"/>
    </source>
</evidence>
<dbReference type="EMBL" id="BMTP01000020">
    <property type="protein sequence ID" value="GGU61970.1"/>
    <property type="molecule type" value="Genomic_DNA"/>
</dbReference>
<dbReference type="AlphaFoldDB" id="A0A918M705"/>
<feature type="domain" description="4Fe-4S Wbl-type" evidence="2">
    <location>
        <begin position="31"/>
        <end position="114"/>
    </location>
</feature>
<gene>
    <name evidence="3" type="ORF">GCM10010274_58420</name>
</gene>
<dbReference type="Proteomes" id="UP000636661">
    <property type="component" value="Unassembled WGS sequence"/>
</dbReference>
<accession>A0A918M705</accession>
<evidence type="ECO:0000259" key="2">
    <source>
        <dbReference type="PROSITE" id="PS51674"/>
    </source>
</evidence>
<proteinExistence type="predicted"/>
<evidence type="ECO:0000313" key="4">
    <source>
        <dbReference type="Proteomes" id="UP000636661"/>
    </source>
</evidence>
<protein>
    <recommendedName>
        <fullName evidence="2">4Fe-4S Wbl-type domain-containing protein</fullName>
    </recommendedName>
</protein>
<reference evidence="3" key="1">
    <citation type="journal article" date="2014" name="Int. J. Syst. Evol. Microbiol.">
        <title>Complete genome sequence of Corynebacterium casei LMG S-19264T (=DSM 44701T), isolated from a smear-ripened cheese.</title>
        <authorList>
            <consortium name="US DOE Joint Genome Institute (JGI-PGF)"/>
            <person name="Walter F."/>
            <person name="Albersmeier A."/>
            <person name="Kalinowski J."/>
            <person name="Ruckert C."/>
        </authorList>
    </citation>
    <scope>NUCLEOTIDE SEQUENCE</scope>
    <source>
        <strain evidence="3">JCM 4391</strain>
    </source>
</reference>
<keyword evidence="4" id="KW-1185">Reference proteome</keyword>
<evidence type="ECO:0000256" key="1">
    <source>
        <dbReference type="SAM" id="MobiDB-lite"/>
    </source>
</evidence>
<dbReference type="PROSITE" id="PS51674">
    <property type="entry name" value="4FE4S_WBL"/>
    <property type="match status" value="1"/>
</dbReference>
<sequence>MTAKTARDALTDHPYYRYRGCAPDPDQPTRAAANPDVALDAWLPYTGDGAEPQKERFARERAAIGICRRCPVLAACHAYANTEIVDVADDGQETVRLAEPEGVMGGMRALDRHRALIARRTGTHPVTDRSLAEARSPQKQTVLAALAVELYESRVARRAGMDVRTTNWHRSALCGLLGLDKETATRDQLLLAALEYGVLPDVPRIVWDGLWPIAAAPTTDGTRQRRIAPDQPLELLTPRPAHARAGRSRTGGTRRPPQRKAAPDGTLRGLRLRVVPTPAAPALLPAPALEAAA</sequence>
<dbReference type="RefSeq" id="WP_189554277.1">
    <property type="nucleotide sequence ID" value="NZ_BMTP01000020.1"/>
</dbReference>